<dbReference type="InterPro" id="IPR003362">
    <property type="entry name" value="Bact_transf"/>
</dbReference>
<evidence type="ECO:0000256" key="2">
    <source>
        <dbReference type="SAM" id="Phobius"/>
    </source>
</evidence>
<keyword evidence="2" id="KW-0472">Membrane</keyword>
<evidence type="ECO:0000313" key="5">
    <source>
        <dbReference type="Proteomes" id="UP000886724"/>
    </source>
</evidence>
<evidence type="ECO:0000313" key="4">
    <source>
        <dbReference type="EMBL" id="HIX81383.1"/>
    </source>
</evidence>
<sequence>MYRKYIKRLLDFILSLIAIIILSPILLIVAILVRIKLGSPVIFKQKRPGLHERIFTLYKFRTMTDQKDEQGNLLPDEIRLTKFGKLLRSTSLDELPELFNILKGDMAIVGPRPQLVRDMVFMTNNQRKRHSVRQGLTGLAQVNGRNNITWEEKINYDLQYIDKITFINDCKIILNTILKVFKREDISTNGMETAEDLGDYLLKNQNINLIDYQIKQKEALQILKGEK</sequence>
<proteinExistence type="inferred from homology"/>
<comment type="similarity">
    <text evidence="1">Belongs to the bacterial sugar transferase family.</text>
</comment>
<feature type="transmembrane region" description="Helical" evidence="2">
    <location>
        <begin position="12"/>
        <end position="33"/>
    </location>
</feature>
<reference evidence="4" key="2">
    <citation type="submission" date="2021-04" db="EMBL/GenBank/DDBJ databases">
        <authorList>
            <person name="Gilroy R."/>
        </authorList>
    </citation>
    <scope>NUCLEOTIDE SEQUENCE</scope>
    <source>
        <strain evidence="4">ChiGjej1B1-14440</strain>
    </source>
</reference>
<feature type="domain" description="Bacterial sugar transferase" evidence="3">
    <location>
        <begin position="7"/>
        <end position="182"/>
    </location>
</feature>
<dbReference type="Proteomes" id="UP000886724">
    <property type="component" value="Unassembled WGS sequence"/>
</dbReference>
<keyword evidence="4" id="KW-0808">Transferase</keyword>
<accession>A0A9D1XKW1</accession>
<comment type="caution">
    <text evidence="4">The sequence shown here is derived from an EMBL/GenBank/DDBJ whole genome shotgun (WGS) entry which is preliminary data.</text>
</comment>
<keyword evidence="2" id="KW-1133">Transmembrane helix</keyword>
<dbReference type="GO" id="GO:0016780">
    <property type="term" value="F:phosphotransferase activity, for other substituted phosphate groups"/>
    <property type="evidence" value="ECO:0007669"/>
    <property type="project" value="TreeGrafter"/>
</dbReference>
<dbReference type="PANTHER" id="PTHR30576:SF8">
    <property type="entry name" value="UNDECAPRENYL-PHOSPHATE GALACTOSE PHOSPHOTRANSFERASE"/>
    <property type="match status" value="1"/>
</dbReference>
<dbReference type="EMBL" id="DXET01000115">
    <property type="protein sequence ID" value="HIX81383.1"/>
    <property type="molecule type" value="Genomic_DNA"/>
</dbReference>
<gene>
    <name evidence="4" type="ORF">H9980_05340</name>
</gene>
<evidence type="ECO:0000259" key="3">
    <source>
        <dbReference type="Pfam" id="PF02397"/>
    </source>
</evidence>
<organism evidence="4 5">
    <name type="scientific">Candidatus Erysipelatoclostridium merdavium</name>
    <dbReference type="NCBI Taxonomy" id="2838566"/>
    <lineage>
        <taxon>Bacteria</taxon>
        <taxon>Bacillati</taxon>
        <taxon>Bacillota</taxon>
        <taxon>Erysipelotrichia</taxon>
        <taxon>Erysipelotrichales</taxon>
        <taxon>Erysipelotrichales incertae sedis</taxon>
    </lineage>
</organism>
<dbReference type="Pfam" id="PF02397">
    <property type="entry name" value="Bac_transf"/>
    <property type="match status" value="1"/>
</dbReference>
<keyword evidence="2" id="KW-0812">Transmembrane</keyword>
<protein>
    <submittedName>
        <fullName evidence="4">Sugar transferase</fullName>
    </submittedName>
</protein>
<evidence type="ECO:0000256" key="1">
    <source>
        <dbReference type="ARBA" id="ARBA00006464"/>
    </source>
</evidence>
<dbReference type="AlphaFoldDB" id="A0A9D1XKW1"/>
<reference evidence="4" key="1">
    <citation type="journal article" date="2021" name="PeerJ">
        <title>Extensive microbial diversity within the chicken gut microbiome revealed by metagenomics and culture.</title>
        <authorList>
            <person name="Gilroy R."/>
            <person name="Ravi A."/>
            <person name="Getino M."/>
            <person name="Pursley I."/>
            <person name="Horton D.L."/>
            <person name="Alikhan N.F."/>
            <person name="Baker D."/>
            <person name="Gharbi K."/>
            <person name="Hall N."/>
            <person name="Watson M."/>
            <person name="Adriaenssens E.M."/>
            <person name="Foster-Nyarko E."/>
            <person name="Jarju S."/>
            <person name="Secka A."/>
            <person name="Antonio M."/>
            <person name="Oren A."/>
            <person name="Chaudhuri R.R."/>
            <person name="La Ragione R."/>
            <person name="Hildebrand F."/>
            <person name="Pallen M.J."/>
        </authorList>
    </citation>
    <scope>NUCLEOTIDE SEQUENCE</scope>
    <source>
        <strain evidence="4">ChiGjej1B1-14440</strain>
    </source>
</reference>
<name>A0A9D1XKW1_9FIRM</name>
<dbReference type="PANTHER" id="PTHR30576">
    <property type="entry name" value="COLANIC BIOSYNTHESIS UDP-GLUCOSE LIPID CARRIER TRANSFERASE"/>
    <property type="match status" value="1"/>
</dbReference>